<evidence type="ECO:0000313" key="3">
    <source>
        <dbReference type="Proteomes" id="UP001159641"/>
    </source>
</evidence>
<organism evidence="2 3">
    <name type="scientific">Eschrichtius robustus</name>
    <name type="common">California gray whale</name>
    <name type="synonym">Eschrichtius gibbosus</name>
    <dbReference type="NCBI Taxonomy" id="9764"/>
    <lineage>
        <taxon>Eukaryota</taxon>
        <taxon>Metazoa</taxon>
        <taxon>Chordata</taxon>
        <taxon>Craniata</taxon>
        <taxon>Vertebrata</taxon>
        <taxon>Euteleostomi</taxon>
        <taxon>Mammalia</taxon>
        <taxon>Eutheria</taxon>
        <taxon>Laurasiatheria</taxon>
        <taxon>Artiodactyla</taxon>
        <taxon>Whippomorpha</taxon>
        <taxon>Cetacea</taxon>
        <taxon>Mysticeti</taxon>
        <taxon>Eschrichtiidae</taxon>
        <taxon>Eschrichtius</taxon>
    </lineage>
</organism>
<comment type="caution">
    <text evidence="2">The sequence shown here is derived from an EMBL/GenBank/DDBJ whole genome shotgun (WGS) entry which is preliminary data.</text>
</comment>
<evidence type="ECO:0000313" key="2">
    <source>
        <dbReference type="EMBL" id="KAJ8789024.1"/>
    </source>
</evidence>
<dbReference type="AlphaFoldDB" id="A0AB34HBK8"/>
<accession>A0AB34HBK8</accession>
<feature type="region of interest" description="Disordered" evidence="1">
    <location>
        <begin position="1"/>
        <end position="23"/>
    </location>
</feature>
<protein>
    <submittedName>
        <fullName evidence="2">Uncharacterized protein</fullName>
    </submittedName>
</protein>
<proteinExistence type="predicted"/>
<dbReference type="EMBL" id="JAIQCJ010001547">
    <property type="protein sequence ID" value="KAJ8789024.1"/>
    <property type="molecule type" value="Genomic_DNA"/>
</dbReference>
<reference evidence="2 3" key="1">
    <citation type="submission" date="2022-11" db="EMBL/GenBank/DDBJ databases">
        <title>Whole genome sequence of Eschrichtius robustus ER-17-0199.</title>
        <authorList>
            <person name="Bruniche-Olsen A."/>
            <person name="Black A.N."/>
            <person name="Fields C.J."/>
            <person name="Walden K."/>
            <person name="Dewoody J.A."/>
        </authorList>
    </citation>
    <scope>NUCLEOTIDE SEQUENCE [LARGE SCALE GENOMIC DNA]</scope>
    <source>
        <strain evidence="2">ER-17-0199</strain>
        <tissue evidence="2">Blubber</tissue>
    </source>
</reference>
<evidence type="ECO:0000256" key="1">
    <source>
        <dbReference type="SAM" id="MobiDB-lite"/>
    </source>
</evidence>
<sequence length="81" mass="9347">MTLLFLKGHDSNWQDQGTLPEPKRALDMRWPGVKTSPNAGAPFWTMTNQPHQIRQMPREEAHYIYGSRKKGHGHSYVTAEE</sequence>
<gene>
    <name evidence="2" type="ORF">J1605_022276</name>
</gene>
<dbReference type="Proteomes" id="UP001159641">
    <property type="component" value="Unassembled WGS sequence"/>
</dbReference>
<keyword evidence="3" id="KW-1185">Reference proteome</keyword>
<name>A0AB34HBK8_ESCRO</name>